<dbReference type="GO" id="GO:0052621">
    <property type="term" value="F:diguanylate cyclase activity"/>
    <property type="evidence" value="ECO:0007669"/>
    <property type="project" value="UniProtKB-EC"/>
</dbReference>
<evidence type="ECO:0000256" key="3">
    <source>
        <dbReference type="SAM" id="MobiDB-lite"/>
    </source>
</evidence>
<dbReference type="OrthoDB" id="9813903at2"/>
<dbReference type="RefSeq" id="WP_136346302.1">
    <property type="nucleotide sequence ID" value="NZ_SSOC01000001.1"/>
</dbReference>
<accession>A0A4S4B7A9</accession>
<dbReference type="EC" id="2.7.7.65" evidence="1"/>
<feature type="region of interest" description="Disordered" evidence="3">
    <location>
        <begin position="236"/>
        <end position="260"/>
    </location>
</feature>
<dbReference type="SMART" id="SM00267">
    <property type="entry name" value="GGDEF"/>
    <property type="match status" value="1"/>
</dbReference>
<evidence type="ECO:0000256" key="2">
    <source>
        <dbReference type="ARBA" id="ARBA00034247"/>
    </source>
</evidence>
<comment type="caution">
    <text evidence="5">The sequence shown here is derived from an EMBL/GenBank/DDBJ whole genome shotgun (WGS) entry which is preliminary data.</text>
</comment>
<name>A0A4S4B7A9_9RHOO</name>
<proteinExistence type="predicted"/>
<dbReference type="NCBIfam" id="TIGR00254">
    <property type="entry name" value="GGDEF"/>
    <property type="match status" value="1"/>
</dbReference>
<dbReference type="PANTHER" id="PTHR45138">
    <property type="entry name" value="REGULATORY COMPONENTS OF SENSORY TRANSDUCTION SYSTEM"/>
    <property type="match status" value="1"/>
</dbReference>
<dbReference type="Proteomes" id="UP000308430">
    <property type="component" value="Unassembled WGS sequence"/>
</dbReference>
<feature type="domain" description="GGDEF" evidence="4">
    <location>
        <begin position="106"/>
        <end position="237"/>
    </location>
</feature>
<dbReference type="InterPro" id="IPR050469">
    <property type="entry name" value="Diguanylate_Cyclase"/>
</dbReference>
<dbReference type="EMBL" id="SSOC01000001">
    <property type="protein sequence ID" value="THF66893.1"/>
    <property type="molecule type" value="Genomic_DNA"/>
</dbReference>
<dbReference type="Pfam" id="PF00990">
    <property type="entry name" value="GGDEF"/>
    <property type="match status" value="1"/>
</dbReference>
<evidence type="ECO:0000313" key="5">
    <source>
        <dbReference type="EMBL" id="THF66893.1"/>
    </source>
</evidence>
<feature type="compositionally biased region" description="Pro residues" evidence="3">
    <location>
        <begin position="248"/>
        <end position="260"/>
    </location>
</feature>
<comment type="catalytic activity">
    <reaction evidence="2">
        <text>2 GTP = 3',3'-c-di-GMP + 2 diphosphate</text>
        <dbReference type="Rhea" id="RHEA:24898"/>
        <dbReference type="ChEBI" id="CHEBI:33019"/>
        <dbReference type="ChEBI" id="CHEBI:37565"/>
        <dbReference type="ChEBI" id="CHEBI:58805"/>
        <dbReference type="EC" id="2.7.7.65"/>
    </reaction>
</comment>
<keyword evidence="6" id="KW-1185">Reference proteome</keyword>
<evidence type="ECO:0000313" key="6">
    <source>
        <dbReference type="Proteomes" id="UP000308430"/>
    </source>
</evidence>
<dbReference type="SUPFAM" id="SSF55073">
    <property type="entry name" value="Nucleotide cyclase"/>
    <property type="match status" value="1"/>
</dbReference>
<reference evidence="5 6" key="1">
    <citation type="submission" date="2019-04" db="EMBL/GenBank/DDBJ databases">
        <title>Azoarcus nasutitermitis sp. nov. isolated from termite nest.</title>
        <authorList>
            <person name="Lin S.-Y."/>
            <person name="Hameed A."/>
            <person name="Hsu Y.-H."/>
            <person name="Young C.-C."/>
        </authorList>
    </citation>
    <scope>NUCLEOTIDE SEQUENCE [LARGE SCALE GENOMIC DNA]</scope>
    <source>
        <strain evidence="5 6">CC-YHH838</strain>
    </source>
</reference>
<evidence type="ECO:0000259" key="4">
    <source>
        <dbReference type="PROSITE" id="PS50887"/>
    </source>
</evidence>
<dbReference type="PROSITE" id="PS50887">
    <property type="entry name" value="GGDEF"/>
    <property type="match status" value="1"/>
</dbReference>
<dbReference type="FunFam" id="3.30.70.270:FF:000001">
    <property type="entry name" value="Diguanylate cyclase domain protein"/>
    <property type="match status" value="1"/>
</dbReference>
<dbReference type="Gene3D" id="3.30.70.270">
    <property type="match status" value="1"/>
</dbReference>
<gene>
    <name evidence="5" type="ORF">E6C76_00410</name>
</gene>
<dbReference type="CDD" id="cd01949">
    <property type="entry name" value="GGDEF"/>
    <property type="match status" value="1"/>
</dbReference>
<dbReference type="InterPro" id="IPR029787">
    <property type="entry name" value="Nucleotide_cyclase"/>
</dbReference>
<sequence length="260" mass="28437">MNNADLFQSELATLEQALWIQGRNNASAAEYRDALGTLIVEFQRLMRETSRLIRHSDRAELETNRLNRQLQELAAQLEYRATHDALTGILNRAAIIERGTRLLADEAVALIVFDIDFFKRINDAHGHPAGDMVLRDLVACLGPVVTDGEHIGRVGGEEFTVLLPGHGAAQACALAEHIRACIERHPFAAPVGRSVTVSLGVSWNVAGSSFDAAYGRADEALYRAKRAGRNRVECAEEPPCGQHRQTSPNPPSPNPPFADS</sequence>
<dbReference type="GO" id="GO:1902201">
    <property type="term" value="P:negative regulation of bacterial-type flagellum-dependent cell motility"/>
    <property type="evidence" value="ECO:0007669"/>
    <property type="project" value="TreeGrafter"/>
</dbReference>
<dbReference type="GO" id="GO:0005886">
    <property type="term" value="C:plasma membrane"/>
    <property type="evidence" value="ECO:0007669"/>
    <property type="project" value="TreeGrafter"/>
</dbReference>
<dbReference type="InterPro" id="IPR043128">
    <property type="entry name" value="Rev_trsase/Diguanyl_cyclase"/>
</dbReference>
<dbReference type="InterPro" id="IPR000160">
    <property type="entry name" value="GGDEF_dom"/>
</dbReference>
<organism evidence="5 6">
    <name type="scientific">Pseudothauera nasutitermitis</name>
    <dbReference type="NCBI Taxonomy" id="2565930"/>
    <lineage>
        <taxon>Bacteria</taxon>
        <taxon>Pseudomonadati</taxon>
        <taxon>Pseudomonadota</taxon>
        <taxon>Betaproteobacteria</taxon>
        <taxon>Rhodocyclales</taxon>
        <taxon>Zoogloeaceae</taxon>
        <taxon>Pseudothauera</taxon>
    </lineage>
</organism>
<dbReference type="PANTHER" id="PTHR45138:SF9">
    <property type="entry name" value="DIGUANYLATE CYCLASE DGCM-RELATED"/>
    <property type="match status" value="1"/>
</dbReference>
<dbReference type="AlphaFoldDB" id="A0A4S4B7A9"/>
<dbReference type="GO" id="GO:0043709">
    <property type="term" value="P:cell adhesion involved in single-species biofilm formation"/>
    <property type="evidence" value="ECO:0007669"/>
    <property type="project" value="TreeGrafter"/>
</dbReference>
<evidence type="ECO:0000256" key="1">
    <source>
        <dbReference type="ARBA" id="ARBA00012528"/>
    </source>
</evidence>
<protein>
    <recommendedName>
        <fullName evidence="1">diguanylate cyclase</fullName>
        <ecNumber evidence="1">2.7.7.65</ecNumber>
    </recommendedName>
</protein>